<reference evidence="1" key="1">
    <citation type="submission" date="2018-06" db="EMBL/GenBank/DDBJ databases">
        <authorList>
            <person name="Zhirakovskaya E."/>
        </authorList>
    </citation>
    <scope>NUCLEOTIDE SEQUENCE</scope>
</reference>
<organism evidence="1">
    <name type="scientific">hydrothermal vent metagenome</name>
    <dbReference type="NCBI Taxonomy" id="652676"/>
    <lineage>
        <taxon>unclassified sequences</taxon>
        <taxon>metagenomes</taxon>
        <taxon>ecological metagenomes</taxon>
    </lineage>
</organism>
<proteinExistence type="predicted"/>
<dbReference type="AlphaFoldDB" id="A0A3B0ZAB1"/>
<gene>
    <name evidence="1" type="ORF">MNBD_GAMMA14-1758</name>
</gene>
<accession>A0A3B0ZAB1</accession>
<name>A0A3B0ZAB1_9ZZZZ</name>
<evidence type="ECO:0000313" key="1">
    <source>
        <dbReference type="EMBL" id="VAW83209.1"/>
    </source>
</evidence>
<protein>
    <submittedName>
        <fullName evidence="1">Uncharacterized protein</fullName>
    </submittedName>
</protein>
<sequence length="74" mass="8096">MDKRTISYFLPLLLAMLWQATAHSAEGPDSDKVSFRVEAGCEVQNNPGSVICGKQADFANTPAQEVIERQPAFV</sequence>
<dbReference type="EMBL" id="UOFM01000519">
    <property type="protein sequence ID" value="VAW83209.1"/>
    <property type="molecule type" value="Genomic_DNA"/>
</dbReference>